<dbReference type="Proteomes" id="UP000176951">
    <property type="component" value="Unassembled WGS sequence"/>
</dbReference>
<organism evidence="1 2">
    <name type="scientific">Candidatus Terrybacteria bacterium RIFCSPLOWO2_01_FULL_40_23</name>
    <dbReference type="NCBI Taxonomy" id="1802366"/>
    <lineage>
        <taxon>Bacteria</taxon>
        <taxon>Candidatus Terryibacteriota</taxon>
    </lineage>
</organism>
<protein>
    <submittedName>
        <fullName evidence="1">Uncharacterized protein</fullName>
    </submittedName>
</protein>
<proteinExistence type="predicted"/>
<dbReference type="AlphaFoldDB" id="A0A1G2PV56"/>
<reference evidence="1 2" key="1">
    <citation type="journal article" date="2016" name="Nat. Commun.">
        <title>Thousands of microbial genomes shed light on interconnected biogeochemical processes in an aquifer system.</title>
        <authorList>
            <person name="Anantharaman K."/>
            <person name="Brown C.T."/>
            <person name="Hug L.A."/>
            <person name="Sharon I."/>
            <person name="Castelle C.J."/>
            <person name="Probst A.J."/>
            <person name="Thomas B.C."/>
            <person name="Singh A."/>
            <person name="Wilkins M.J."/>
            <person name="Karaoz U."/>
            <person name="Brodie E.L."/>
            <person name="Williams K.H."/>
            <person name="Hubbard S.S."/>
            <person name="Banfield J.F."/>
        </authorList>
    </citation>
    <scope>NUCLEOTIDE SEQUENCE [LARGE SCALE GENOMIC DNA]</scope>
</reference>
<evidence type="ECO:0000313" key="2">
    <source>
        <dbReference type="Proteomes" id="UP000176951"/>
    </source>
</evidence>
<comment type="caution">
    <text evidence="1">The sequence shown here is derived from an EMBL/GenBank/DDBJ whole genome shotgun (WGS) entry which is preliminary data.</text>
</comment>
<accession>A0A1G2PV56</accession>
<evidence type="ECO:0000313" key="1">
    <source>
        <dbReference type="EMBL" id="OHA52208.1"/>
    </source>
</evidence>
<dbReference type="EMBL" id="MHSW01000012">
    <property type="protein sequence ID" value="OHA52208.1"/>
    <property type="molecule type" value="Genomic_DNA"/>
</dbReference>
<gene>
    <name evidence="1" type="ORF">A3A97_04870</name>
</gene>
<sequence length="241" mass="28462">MTFRSKMQELKWVLLRLDEWFLTGNDLAAVADGLKPATDIVRIDSKKYELVRGSLDMTMRHLWDIAEKEQDAESVLIERRDLEIVSYDKKDPDNFTEFFAVGLPSSNAVNIVSSHIAHFLDLPFAYRFRVLLKEIEGLSAAKAVVRLCKMGYKANLRFDAEEDPALEIMLGLLYGFERCCIRFYVEQGYFYHRVKLGWQAKDNFHGYIRCPSCRQNDVRPSWYRDDKKYRRYWWQLYLGLV</sequence>
<name>A0A1G2PV56_9BACT</name>